<reference evidence="1 3" key="1">
    <citation type="journal article" date="2006" name="Science">
        <title>Phytophthora genome sequences uncover evolutionary origins and mechanisms of pathogenesis.</title>
        <authorList>
            <person name="Tyler B.M."/>
            <person name="Tripathy S."/>
            <person name="Zhang X."/>
            <person name="Dehal P."/>
            <person name="Jiang R.H."/>
            <person name="Aerts A."/>
            <person name="Arredondo F.D."/>
            <person name="Baxter L."/>
            <person name="Bensasson D."/>
            <person name="Beynon J.L."/>
            <person name="Chapman J."/>
            <person name="Damasceno C.M."/>
            <person name="Dorrance A.E."/>
            <person name="Dou D."/>
            <person name="Dickerman A.W."/>
            <person name="Dubchak I.L."/>
            <person name="Garbelotto M."/>
            <person name="Gijzen M."/>
            <person name="Gordon S.G."/>
            <person name="Govers F."/>
            <person name="Grunwald N.J."/>
            <person name="Huang W."/>
            <person name="Ivors K.L."/>
            <person name="Jones R.W."/>
            <person name="Kamoun S."/>
            <person name="Krampis K."/>
            <person name="Lamour K.H."/>
            <person name="Lee M.K."/>
            <person name="McDonald W.H."/>
            <person name="Medina M."/>
            <person name="Meijer H.J."/>
            <person name="Nordberg E.K."/>
            <person name="Maclean D.J."/>
            <person name="Ospina-Giraldo M.D."/>
            <person name="Morris P.F."/>
            <person name="Phuntumart V."/>
            <person name="Putnam N.H."/>
            <person name="Rash S."/>
            <person name="Rose J.K."/>
            <person name="Sakihama Y."/>
            <person name="Salamov A.A."/>
            <person name="Savidor A."/>
            <person name="Scheuring C.F."/>
            <person name="Smith B.M."/>
            <person name="Sobral B.W."/>
            <person name="Terry A."/>
            <person name="Torto-Alalibo T.A."/>
            <person name="Win J."/>
            <person name="Xu Z."/>
            <person name="Zhang H."/>
            <person name="Grigoriev I.V."/>
            <person name="Rokhsar D.S."/>
            <person name="Boore J.L."/>
        </authorList>
    </citation>
    <scope>NUCLEOTIDE SEQUENCE [LARGE SCALE GENOMIC DNA]</scope>
    <source>
        <strain evidence="1 3">P6497</strain>
    </source>
</reference>
<dbReference type="RefSeq" id="XP_009539517.1">
    <property type="nucleotide sequence ID" value="XM_009541222.1"/>
</dbReference>
<gene>
    <name evidence="2" type="ORF">PHYSODRAFT_512639</name>
    <name evidence="1" type="ORF">PHYSODRAFT_534915</name>
</gene>
<proteinExistence type="predicted"/>
<name>G5AHG6_PHYSP</name>
<organism evidence="1 3">
    <name type="scientific">Phytophthora sojae (strain P6497)</name>
    <name type="common">Soybean stem and root rot agent</name>
    <name type="synonym">Phytophthora megasperma f. sp. glycines</name>
    <dbReference type="NCBI Taxonomy" id="1094619"/>
    <lineage>
        <taxon>Eukaryota</taxon>
        <taxon>Sar</taxon>
        <taxon>Stramenopiles</taxon>
        <taxon>Oomycota</taxon>
        <taxon>Peronosporomycetes</taxon>
        <taxon>Peronosporales</taxon>
        <taxon>Peronosporaceae</taxon>
        <taxon>Phytophthora</taxon>
    </lineage>
</organism>
<evidence type="ECO:0000313" key="1">
    <source>
        <dbReference type="EMBL" id="EGZ05008.1"/>
    </source>
</evidence>
<dbReference type="EMBL" id="JH159156">
    <property type="protein sequence ID" value="EGZ14299.1"/>
    <property type="molecule type" value="Genomic_DNA"/>
</dbReference>
<evidence type="ECO:0000313" key="3">
    <source>
        <dbReference type="Proteomes" id="UP000002640"/>
    </source>
</evidence>
<accession>G5AHG6</accession>
<dbReference type="KEGG" id="psoj:PHYSODRAFT_534915"/>
<reference evidence="1" key="2">
    <citation type="submission" date="2011-09" db="EMBL/GenBank/DDBJ databases">
        <authorList>
            <consortium name="US DOE Joint Genome Institute (JGI-PGF)"/>
            <person name="Aerts A."/>
            <person name="Grimwood J."/>
            <person name="Schmutz J."/>
            <person name="Lucas S."/>
            <person name="Hammon N."/>
            <person name="Glavina del Rio T."/>
            <person name="Dalin E."/>
            <person name="Tice H."/>
            <person name="Pitluck S."/>
            <person name="Dehal P."/>
            <person name="Chapman J."/>
            <person name="Putman N.H."/>
            <person name="Salamov A.A."/>
            <person name="Terry A."/>
            <person name="Rokhsar D.S."/>
            <person name="Boore J.L."/>
            <person name="Tripathy S."/>
            <person name="Tyler B.M."/>
            <person name="Grigoriev I.V."/>
        </authorList>
    </citation>
    <scope>NUCLEOTIDE SEQUENCE</scope>
    <source>
        <strain evidence="1">P6497</strain>
    </source>
</reference>
<keyword evidence="3" id="KW-1185">Reference proteome</keyword>
<feature type="non-terminal residue" evidence="1">
    <location>
        <position position="1"/>
    </location>
</feature>
<dbReference type="GeneID" id="20659382"/>
<protein>
    <submittedName>
        <fullName evidence="1">Uncharacterized protein</fullName>
    </submittedName>
</protein>
<dbReference type="EMBL" id="JH159170">
    <property type="protein sequence ID" value="EGZ05008.1"/>
    <property type="molecule type" value="Genomic_DNA"/>
</dbReference>
<dbReference type="Proteomes" id="UP000002640">
    <property type="component" value="Unassembled WGS sequence"/>
</dbReference>
<dbReference type="GeneID" id="20662085"/>
<dbReference type="InParanoid" id="G5AHG6"/>
<dbReference type="RefSeq" id="XP_009531728.1">
    <property type="nucleotide sequence ID" value="XM_009533433.1"/>
</dbReference>
<evidence type="ECO:0000313" key="2">
    <source>
        <dbReference type="EMBL" id="EGZ14299.1"/>
    </source>
</evidence>
<dbReference type="AlphaFoldDB" id="G5AHG6"/>
<dbReference type="KEGG" id="psoj:PHYSODRAFT_512639"/>
<sequence>LLDFLLHSRHLFLPTRIGLGNPARAPRVGFGFALLPALSIGGVQALPLKTYSFRDTLGHPLSFNGTLGLAGFHVLRTPFGFSSGVLSVDQAIREFLDLATRVQVMLFPETLALQGIQAFSGEKLALLLLHTGLPLLLLSQDIQLDLSGPGPRGHGRIHSSDSTQLIFWTSSSVESAPRSWNSGVDSAHRRI</sequence>